<keyword evidence="3" id="KW-0378">Hydrolase</keyword>
<dbReference type="KEGG" id="sphu:SPPYR_3555"/>
<evidence type="ECO:0000313" key="3">
    <source>
        <dbReference type="EMBL" id="SBV34670.1"/>
    </source>
</evidence>
<name>A0A1Y5PXL1_9SPHN</name>
<sequence length="105" mass="10662">MTTPISSVGATPAPAAAGGGDGGLRKAAEAFEAVILRQLMASMRQAKLADDIFGSSATDNFREMADARTADSLAAMRQFGIADMVEAQFRGQLGGLAARSGGGVQ</sequence>
<dbReference type="InterPro" id="IPR019301">
    <property type="entry name" value="Flagellar_prot_FlgJ_N"/>
</dbReference>
<dbReference type="AlphaFoldDB" id="A0A1Y5PXL1"/>
<dbReference type="GO" id="GO:0016787">
    <property type="term" value="F:hydrolase activity"/>
    <property type="evidence" value="ECO:0007669"/>
    <property type="project" value="UniProtKB-KW"/>
</dbReference>
<feature type="domain" description="Flagellar protein FlgJ N-terminal" evidence="2">
    <location>
        <begin position="42"/>
        <end position="88"/>
    </location>
</feature>
<accession>A0A1Y5PXL1</accession>
<organism evidence="3">
    <name type="scientific">uncultured Sphingopyxis sp</name>
    <dbReference type="NCBI Taxonomy" id="310581"/>
    <lineage>
        <taxon>Bacteria</taxon>
        <taxon>Pseudomonadati</taxon>
        <taxon>Pseudomonadota</taxon>
        <taxon>Alphaproteobacteria</taxon>
        <taxon>Sphingomonadales</taxon>
        <taxon>Sphingomonadaceae</taxon>
        <taxon>Sphingopyxis</taxon>
        <taxon>environmental samples</taxon>
    </lineage>
</organism>
<feature type="region of interest" description="Disordered" evidence="1">
    <location>
        <begin position="1"/>
        <end position="23"/>
    </location>
</feature>
<dbReference type="RefSeq" id="WP_295321636.1">
    <property type="nucleotide sequence ID" value="NZ_LT598653.1"/>
</dbReference>
<evidence type="ECO:0000259" key="2">
    <source>
        <dbReference type="Pfam" id="PF10135"/>
    </source>
</evidence>
<evidence type="ECO:0000256" key="1">
    <source>
        <dbReference type="SAM" id="MobiDB-lite"/>
    </source>
</evidence>
<protein>
    <submittedName>
        <fullName evidence="3">Peptidoglycan hydrolase</fullName>
    </submittedName>
</protein>
<dbReference type="Pfam" id="PF10135">
    <property type="entry name" value="Rod-binding"/>
    <property type="match status" value="1"/>
</dbReference>
<dbReference type="EMBL" id="LT598653">
    <property type="protein sequence ID" value="SBV34670.1"/>
    <property type="molecule type" value="Genomic_DNA"/>
</dbReference>
<reference evidence="3" key="1">
    <citation type="submission" date="2016-03" db="EMBL/GenBank/DDBJ databases">
        <authorList>
            <person name="Ploux O."/>
        </authorList>
    </citation>
    <scope>NUCLEOTIDE SEQUENCE</scope>
    <source>
        <strain evidence="3">UC10</strain>
    </source>
</reference>
<proteinExistence type="predicted"/>
<gene>
    <name evidence="3" type="ORF">SPPYR_3555</name>
</gene>